<dbReference type="PANTHER" id="PTHR48207:SF3">
    <property type="entry name" value="SUCCINATE--HYDROXYMETHYLGLUTARATE COA-TRANSFERASE"/>
    <property type="match status" value="1"/>
</dbReference>
<evidence type="ECO:0000313" key="3">
    <source>
        <dbReference type="Proteomes" id="UP001500618"/>
    </source>
</evidence>
<keyword evidence="1" id="KW-0808">Transferase</keyword>
<dbReference type="InterPro" id="IPR003673">
    <property type="entry name" value="CoA-Trfase_fam_III"/>
</dbReference>
<dbReference type="RefSeq" id="WP_344314487.1">
    <property type="nucleotide sequence ID" value="NZ_BAAANY010000037.1"/>
</dbReference>
<dbReference type="InterPro" id="IPR044855">
    <property type="entry name" value="CoA-Trfase_III_dom3_sf"/>
</dbReference>
<dbReference type="SUPFAM" id="SSF89796">
    <property type="entry name" value="CoA-transferase family III (CaiB/BaiF)"/>
    <property type="match status" value="1"/>
</dbReference>
<sequence>MLPLEGITVVGIEQAVAAPLATRHCADLGARVVKVERVDGGDFARGYDDAVNGLAAHFFWLNRGKESLAVDLKSEKGQKIVEDLILDADVFVQNLAPGAAARLGFSAEKLRKAKPELIVVDMSGYGTGGPYSGKPGYDLLLQGEGGLASVTGTDDTPVKTGIPTVDIGAGMYAFTAILSALFRRERGGGGASVEVSMLDAIAEWMGHSLYYTKGTGRLPKRSALGHPSVVPYTGYPTADGKQVLISIQNDREWVRFVTDVLERVELARDPDYATNIARTRNRAAVDAAIAQKTSKLDAKDLVAKLDAAAIGNARLNDVHGLIEHPQLAARDRWRPVRTPVGTFDAILPPFTYADAEATMGAVPALGEHTDAVLVGLGRTADEIAGLRTDRTVG</sequence>
<gene>
    <name evidence="2" type="ORF">GCM10009765_70650</name>
</gene>
<dbReference type="Gene3D" id="3.30.1540.10">
    <property type="entry name" value="formyl-coa transferase, domain 3"/>
    <property type="match status" value="1"/>
</dbReference>
<evidence type="ECO:0000313" key="2">
    <source>
        <dbReference type="EMBL" id="GAA1711266.1"/>
    </source>
</evidence>
<dbReference type="InterPro" id="IPR023606">
    <property type="entry name" value="CoA-Trfase_III_dom_1_sf"/>
</dbReference>
<dbReference type="Gene3D" id="3.40.50.10540">
    <property type="entry name" value="Crotonobetainyl-coa:carnitine coa-transferase, domain 1"/>
    <property type="match status" value="1"/>
</dbReference>
<protein>
    <submittedName>
        <fullName evidence="2">CaiB/BaiF CoA-transferase family protein</fullName>
    </submittedName>
</protein>
<dbReference type="Proteomes" id="UP001500618">
    <property type="component" value="Unassembled WGS sequence"/>
</dbReference>
<reference evidence="2 3" key="1">
    <citation type="journal article" date="2019" name="Int. J. Syst. Evol. Microbiol.">
        <title>The Global Catalogue of Microorganisms (GCM) 10K type strain sequencing project: providing services to taxonomists for standard genome sequencing and annotation.</title>
        <authorList>
            <consortium name="The Broad Institute Genomics Platform"/>
            <consortium name="The Broad Institute Genome Sequencing Center for Infectious Disease"/>
            <person name="Wu L."/>
            <person name="Ma J."/>
        </authorList>
    </citation>
    <scope>NUCLEOTIDE SEQUENCE [LARGE SCALE GENOMIC DNA]</scope>
    <source>
        <strain evidence="2 3">JCM 14718</strain>
    </source>
</reference>
<organism evidence="2 3">
    <name type="scientific">Fodinicola feengrottensis</name>
    <dbReference type="NCBI Taxonomy" id="435914"/>
    <lineage>
        <taxon>Bacteria</taxon>
        <taxon>Bacillati</taxon>
        <taxon>Actinomycetota</taxon>
        <taxon>Actinomycetes</taxon>
        <taxon>Mycobacteriales</taxon>
        <taxon>Fodinicola</taxon>
    </lineage>
</organism>
<proteinExistence type="predicted"/>
<dbReference type="Pfam" id="PF02515">
    <property type="entry name" value="CoA_transf_3"/>
    <property type="match status" value="1"/>
</dbReference>
<dbReference type="PANTHER" id="PTHR48207">
    <property type="entry name" value="SUCCINATE--HYDROXYMETHYLGLUTARATE COA-TRANSFERASE"/>
    <property type="match status" value="1"/>
</dbReference>
<comment type="caution">
    <text evidence="2">The sequence shown here is derived from an EMBL/GenBank/DDBJ whole genome shotgun (WGS) entry which is preliminary data.</text>
</comment>
<evidence type="ECO:0000256" key="1">
    <source>
        <dbReference type="ARBA" id="ARBA00022679"/>
    </source>
</evidence>
<keyword evidence="3" id="KW-1185">Reference proteome</keyword>
<name>A0ABN2IT48_9ACTN</name>
<accession>A0ABN2IT48</accession>
<dbReference type="EMBL" id="BAAANY010000037">
    <property type="protein sequence ID" value="GAA1711266.1"/>
    <property type="molecule type" value="Genomic_DNA"/>
</dbReference>
<dbReference type="InterPro" id="IPR050483">
    <property type="entry name" value="CoA-transferase_III_domain"/>
</dbReference>